<dbReference type="Proteomes" id="UP000887458">
    <property type="component" value="Unassembled WGS sequence"/>
</dbReference>
<proteinExistence type="predicted"/>
<sequence>MYALQYRIEMTAQHDFRQIGSFNVVYSSSAKFTRNLMISFGANGFIDISISTDSLFRPRTTADSERPDSIAIISNSVEFDL</sequence>
<accession>A0ABQ8JJ32</accession>
<keyword evidence="2" id="KW-1185">Reference proteome</keyword>
<evidence type="ECO:0000313" key="1">
    <source>
        <dbReference type="EMBL" id="KAH9422604.1"/>
    </source>
</evidence>
<reference evidence="1 2" key="1">
    <citation type="journal article" date="2018" name="J. Allergy Clin. Immunol.">
        <title>High-quality assembly of Dermatophagoides pteronyssinus genome and transcriptome reveals a wide range of novel allergens.</title>
        <authorList>
            <person name="Liu X.Y."/>
            <person name="Yang K.Y."/>
            <person name="Wang M.Q."/>
            <person name="Kwok J.S."/>
            <person name="Zeng X."/>
            <person name="Yang Z."/>
            <person name="Xiao X.J."/>
            <person name="Lau C.P."/>
            <person name="Li Y."/>
            <person name="Huang Z.M."/>
            <person name="Ba J.G."/>
            <person name="Yim A.K."/>
            <person name="Ouyang C.Y."/>
            <person name="Ngai S.M."/>
            <person name="Chan T.F."/>
            <person name="Leung E.L."/>
            <person name="Liu L."/>
            <person name="Liu Z.G."/>
            <person name="Tsui S.K."/>
        </authorList>
    </citation>
    <scope>NUCLEOTIDE SEQUENCE [LARGE SCALE GENOMIC DNA]</scope>
    <source>
        <strain evidence="1">Derp</strain>
    </source>
</reference>
<name>A0ABQ8JJ32_DERPT</name>
<evidence type="ECO:0000313" key="2">
    <source>
        <dbReference type="Proteomes" id="UP000887458"/>
    </source>
</evidence>
<gene>
    <name evidence="1" type="ORF">DERP_003281</name>
</gene>
<organism evidence="1 2">
    <name type="scientific">Dermatophagoides pteronyssinus</name>
    <name type="common">European house dust mite</name>
    <dbReference type="NCBI Taxonomy" id="6956"/>
    <lineage>
        <taxon>Eukaryota</taxon>
        <taxon>Metazoa</taxon>
        <taxon>Ecdysozoa</taxon>
        <taxon>Arthropoda</taxon>
        <taxon>Chelicerata</taxon>
        <taxon>Arachnida</taxon>
        <taxon>Acari</taxon>
        <taxon>Acariformes</taxon>
        <taxon>Sarcoptiformes</taxon>
        <taxon>Astigmata</taxon>
        <taxon>Psoroptidia</taxon>
        <taxon>Analgoidea</taxon>
        <taxon>Pyroglyphidae</taxon>
        <taxon>Dermatophagoidinae</taxon>
        <taxon>Dermatophagoides</taxon>
    </lineage>
</organism>
<protein>
    <submittedName>
        <fullName evidence="1">Uncharacterized protein</fullName>
    </submittedName>
</protein>
<dbReference type="EMBL" id="NJHN03000036">
    <property type="protein sequence ID" value="KAH9422604.1"/>
    <property type="molecule type" value="Genomic_DNA"/>
</dbReference>
<reference evidence="1 2" key="2">
    <citation type="journal article" date="2022" name="Mol. Biol. Evol.">
        <title>Comparative Genomics Reveals Insights into the Divergent Evolution of Astigmatic Mites and Household Pest Adaptations.</title>
        <authorList>
            <person name="Xiong Q."/>
            <person name="Wan A.T."/>
            <person name="Liu X."/>
            <person name="Fung C.S."/>
            <person name="Xiao X."/>
            <person name="Malainual N."/>
            <person name="Hou J."/>
            <person name="Wang L."/>
            <person name="Wang M."/>
            <person name="Yang K.Y."/>
            <person name="Cui Y."/>
            <person name="Leung E.L."/>
            <person name="Nong W."/>
            <person name="Shin S.K."/>
            <person name="Au S.W."/>
            <person name="Jeong K.Y."/>
            <person name="Chew F.T."/>
            <person name="Hui J.H."/>
            <person name="Leung T.F."/>
            <person name="Tungtrongchitr A."/>
            <person name="Zhong N."/>
            <person name="Liu Z."/>
            <person name="Tsui S.K."/>
        </authorList>
    </citation>
    <scope>NUCLEOTIDE SEQUENCE [LARGE SCALE GENOMIC DNA]</scope>
    <source>
        <strain evidence="1">Derp</strain>
    </source>
</reference>
<comment type="caution">
    <text evidence="1">The sequence shown here is derived from an EMBL/GenBank/DDBJ whole genome shotgun (WGS) entry which is preliminary data.</text>
</comment>